<sequence>MPSATPAQLDNAKVAFGERILWEHVNLTVHPGEFIAVLGPNGVGKTTMLRVLLGQTALSEGTARVNGKPVRPGSRDIGYIPQQRTLDALAPVRGRDLVGMGIDGHRWGPGWPSRTRRRRIAEVIERVGASAYADSPISVLSGGEQQRLRIAQALVSEPVLMLCDEPLLSLDIHHQQAVTRLIDQARRDNPLGVLFVTHEINPILPFVDRVVYVANGGMRIGTPDEVLRTEVLTDLFGSPVEVFQHGDRIIVLADEEQGRHVHGENRER</sequence>
<dbReference type="InterPro" id="IPR027417">
    <property type="entry name" value="P-loop_NTPase"/>
</dbReference>
<keyword evidence="6" id="KW-0378">Hydrolase</keyword>
<organism evidence="6 7">
    <name type="scientific">Cutibacterium granulosum</name>
    <dbReference type="NCBI Taxonomy" id="33011"/>
    <lineage>
        <taxon>Bacteria</taxon>
        <taxon>Bacillati</taxon>
        <taxon>Actinomycetota</taxon>
        <taxon>Actinomycetes</taxon>
        <taxon>Propionibacteriales</taxon>
        <taxon>Propionibacteriaceae</taxon>
        <taxon>Cutibacterium</taxon>
    </lineage>
</organism>
<gene>
    <name evidence="6" type="primary">znuC</name>
    <name evidence="6" type="ORF">SAMEA4412665_00923</name>
</gene>
<protein>
    <submittedName>
        <fullName evidence="6">Zinc import ATP-binding protein ZnuC</fullName>
        <ecNumber evidence="6">3.6.3.-</ecNumber>
    </submittedName>
</protein>
<dbReference type="InterPro" id="IPR003593">
    <property type="entry name" value="AAA+_ATPase"/>
</dbReference>
<dbReference type="CDD" id="cd03235">
    <property type="entry name" value="ABC_Metallic_Cations"/>
    <property type="match status" value="1"/>
</dbReference>
<dbReference type="PROSITE" id="PS50893">
    <property type="entry name" value="ABC_TRANSPORTER_2"/>
    <property type="match status" value="1"/>
</dbReference>
<accession>A0A239WFG8</accession>
<dbReference type="SMART" id="SM00382">
    <property type="entry name" value="AAA"/>
    <property type="match status" value="1"/>
</dbReference>
<feature type="domain" description="ABC transporter" evidence="5">
    <location>
        <begin position="7"/>
        <end position="240"/>
    </location>
</feature>
<dbReference type="GO" id="GO:0005524">
    <property type="term" value="F:ATP binding"/>
    <property type="evidence" value="ECO:0007669"/>
    <property type="project" value="UniProtKB-KW"/>
</dbReference>
<dbReference type="GO" id="GO:0016887">
    <property type="term" value="F:ATP hydrolysis activity"/>
    <property type="evidence" value="ECO:0007669"/>
    <property type="project" value="InterPro"/>
</dbReference>
<dbReference type="EC" id="3.6.3.-" evidence="6"/>
<evidence type="ECO:0000256" key="4">
    <source>
        <dbReference type="ARBA" id="ARBA00022840"/>
    </source>
</evidence>
<dbReference type="EMBL" id="LT906441">
    <property type="protein sequence ID" value="SNV33227.1"/>
    <property type="molecule type" value="Genomic_DNA"/>
</dbReference>
<evidence type="ECO:0000256" key="2">
    <source>
        <dbReference type="ARBA" id="ARBA00022448"/>
    </source>
</evidence>
<keyword evidence="2" id="KW-0813">Transport</keyword>
<evidence type="ECO:0000256" key="3">
    <source>
        <dbReference type="ARBA" id="ARBA00022741"/>
    </source>
</evidence>
<reference evidence="6 7" key="1">
    <citation type="submission" date="2017-06" db="EMBL/GenBank/DDBJ databases">
        <authorList>
            <consortium name="Pathogen Informatics"/>
        </authorList>
    </citation>
    <scope>NUCLEOTIDE SEQUENCE [LARGE SCALE GENOMIC DNA]</scope>
    <source>
        <strain evidence="6 7">NCTC11865</strain>
    </source>
</reference>
<proteinExistence type="inferred from homology"/>
<dbReference type="PANTHER" id="PTHR42734">
    <property type="entry name" value="METAL TRANSPORT SYSTEM ATP-BINDING PROTEIN TM_0124-RELATED"/>
    <property type="match status" value="1"/>
</dbReference>
<dbReference type="InterPro" id="IPR050153">
    <property type="entry name" value="Metal_Ion_Import_ABC"/>
</dbReference>
<comment type="similarity">
    <text evidence="1">Belongs to the ABC transporter superfamily.</text>
</comment>
<dbReference type="eggNOG" id="COG1121">
    <property type="taxonomic scope" value="Bacteria"/>
</dbReference>
<dbReference type="Pfam" id="PF00005">
    <property type="entry name" value="ABC_tran"/>
    <property type="match status" value="1"/>
</dbReference>
<dbReference type="Gene3D" id="3.40.50.300">
    <property type="entry name" value="P-loop containing nucleotide triphosphate hydrolases"/>
    <property type="match status" value="1"/>
</dbReference>
<evidence type="ECO:0000256" key="1">
    <source>
        <dbReference type="ARBA" id="ARBA00005417"/>
    </source>
</evidence>
<evidence type="ECO:0000313" key="6">
    <source>
        <dbReference type="EMBL" id="SNV33227.1"/>
    </source>
</evidence>
<dbReference type="PROSITE" id="PS00211">
    <property type="entry name" value="ABC_TRANSPORTER_1"/>
    <property type="match status" value="1"/>
</dbReference>
<keyword evidence="4 6" id="KW-0067">ATP-binding</keyword>
<keyword evidence="3" id="KW-0547">Nucleotide-binding</keyword>
<dbReference type="RefSeq" id="WP_021104531.1">
    <property type="nucleotide sequence ID" value="NZ_AP026710.1"/>
</dbReference>
<dbReference type="PANTHER" id="PTHR42734:SF17">
    <property type="entry name" value="METAL TRANSPORT SYSTEM ATP-BINDING PROTEIN TM_0124-RELATED"/>
    <property type="match status" value="1"/>
</dbReference>
<evidence type="ECO:0000259" key="5">
    <source>
        <dbReference type="PROSITE" id="PS50893"/>
    </source>
</evidence>
<dbReference type="AlphaFoldDB" id="A0A239WFG8"/>
<dbReference type="InterPro" id="IPR017871">
    <property type="entry name" value="ABC_transporter-like_CS"/>
</dbReference>
<dbReference type="InterPro" id="IPR003439">
    <property type="entry name" value="ABC_transporter-like_ATP-bd"/>
</dbReference>
<evidence type="ECO:0000313" key="7">
    <source>
        <dbReference type="Proteomes" id="UP000215332"/>
    </source>
</evidence>
<dbReference type="GeneID" id="85153485"/>
<dbReference type="Proteomes" id="UP000215332">
    <property type="component" value="Chromosome 1"/>
</dbReference>
<dbReference type="SUPFAM" id="SSF52540">
    <property type="entry name" value="P-loop containing nucleoside triphosphate hydrolases"/>
    <property type="match status" value="1"/>
</dbReference>
<dbReference type="KEGG" id="cgrn:4412665_00923"/>
<name>A0A239WFG8_9ACTN</name>